<protein>
    <submittedName>
        <fullName evidence="1">Nonstructural protein NSP1.pep3</fullName>
    </submittedName>
</protein>
<reference evidence="1" key="1">
    <citation type="journal article" date="1999" name="J. Gen. Virol.">
        <title>Sequence analysis and in vitro expression of genes 6 and 11 of an ovine group B rotavirus isolate, KB63: evidence for a non-defective, C-terminally truncated NSP1 and a phosphorylated NSP5.</title>
        <authorList>
            <person name="Shen S."/>
            <person name="McKee T.A."/>
            <person name="Wang Z.D."/>
            <person name="Desselberger U."/>
            <person name="Liu D.X."/>
        </authorList>
    </citation>
    <scope>NUCLEOTIDE SEQUENCE</scope>
    <source>
        <strain evidence="1">KB63</strain>
    </source>
</reference>
<evidence type="ECO:0000313" key="1">
    <source>
        <dbReference type="EMBL" id="AAD02952.1"/>
    </source>
</evidence>
<sequence>MLTKTKFYLPAQICPSCSPFRDLVSTMSLLNKVEFIGPDLKEMRNNYGWKHAIENICEQAFRALNFTHILSRIFIHSKVEPSMSINTLTEVVSFFNREWPYNITITPISRGKVAVSNNYSRTIVPFSTNDELFLIINKKLLQWRLA</sequence>
<dbReference type="EMBL" id="AF079157">
    <property type="protein sequence ID" value="AAD02952.1"/>
    <property type="molecule type" value="Genomic_RNA"/>
</dbReference>
<name>Q9YUH1_9REOV</name>
<accession>Q9YUH1</accession>
<organism evidence="1">
    <name type="scientific">Rotavirus B</name>
    <dbReference type="NCBI Taxonomy" id="28876"/>
    <lineage>
        <taxon>Viruses</taxon>
        <taxon>Riboviria</taxon>
        <taxon>Orthornavirae</taxon>
        <taxon>Duplornaviricota</taxon>
        <taxon>Resentoviricetes</taxon>
        <taxon>Reovirales</taxon>
        <taxon>Sedoreoviridae</taxon>
        <taxon>Rotavirus</taxon>
        <taxon>Rotavirus betagastroenteritidis</taxon>
    </lineage>
</organism>
<proteinExistence type="predicted"/>